<reference evidence="1 2" key="1">
    <citation type="submission" date="2024-06" db="EMBL/GenBank/DDBJ databases">
        <title>Genomic Encyclopedia of Type Strains, Phase IV (KMG-IV): sequencing the most valuable type-strain genomes for metagenomic binning, comparative biology and taxonomic classification.</title>
        <authorList>
            <person name="Goeker M."/>
        </authorList>
    </citation>
    <scope>NUCLEOTIDE SEQUENCE [LARGE SCALE GENOMIC DNA]</scope>
    <source>
        <strain evidence="1 2">DSM 29388</strain>
    </source>
</reference>
<dbReference type="RefSeq" id="WP_354509466.1">
    <property type="nucleotide sequence ID" value="NZ_JBEPMO010000011.1"/>
</dbReference>
<accession>A0ABV2LUV3</accession>
<sequence length="181" mass="19919">MNSNYLLFAFFVSLWICGCTNDDNSSGNSSNFCTIEVPCGDPEGLISVAEASLMEEDYRNQFYNLINEFTSGTYPNYEGAGRYVWFDLEEVKKFIVYVEKHADERGYNGNLGLRVYMGAKMQNNSVTGDPEPRQTVYFVPTVNPSGGTDLEDNLNIVSSERLNLGGAGIPDGTNSNVGIGN</sequence>
<protein>
    <submittedName>
        <fullName evidence="1">Uncharacterized protein</fullName>
    </submittedName>
</protein>
<name>A0ABV2LUV3_9FLAO</name>
<evidence type="ECO:0000313" key="1">
    <source>
        <dbReference type="EMBL" id="MET3732338.1"/>
    </source>
</evidence>
<comment type="caution">
    <text evidence="1">The sequence shown here is derived from an EMBL/GenBank/DDBJ whole genome shotgun (WGS) entry which is preliminary data.</text>
</comment>
<organism evidence="1 2">
    <name type="scientific">Moheibacter stercoris</name>
    <dbReference type="NCBI Taxonomy" id="1628251"/>
    <lineage>
        <taxon>Bacteria</taxon>
        <taxon>Pseudomonadati</taxon>
        <taxon>Bacteroidota</taxon>
        <taxon>Flavobacteriia</taxon>
        <taxon>Flavobacteriales</taxon>
        <taxon>Weeksellaceae</taxon>
        <taxon>Moheibacter</taxon>
    </lineage>
</organism>
<evidence type="ECO:0000313" key="2">
    <source>
        <dbReference type="Proteomes" id="UP001549146"/>
    </source>
</evidence>
<dbReference type="Proteomes" id="UP001549146">
    <property type="component" value="Unassembled WGS sequence"/>
</dbReference>
<dbReference type="EMBL" id="JBEPMO010000011">
    <property type="protein sequence ID" value="MET3732338.1"/>
    <property type="molecule type" value="Genomic_DNA"/>
</dbReference>
<proteinExistence type="predicted"/>
<keyword evidence="2" id="KW-1185">Reference proteome</keyword>
<gene>
    <name evidence="1" type="ORF">ABID46_001927</name>
</gene>